<keyword evidence="4" id="KW-1185">Reference proteome</keyword>
<comment type="caution">
    <text evidence="3">The sequence shown here is derived from an EMBL/GenBank/DDBJ whole genome shotgun (WGS) entry which is preliminary data.</text>
</comment>
<organism evidence="3 4">
    <name type="scientific">Gehongia tenuis</name>
    <dbReference type="NCBI Taxonomy" id="2763655"/>
    <lineage>
        <taxon>Bacteria</taxon>
        <taxon>Bacillati</taxon>
        <taxon>Bacillota</taxon>
        <taxon>Clostridia</taxon>
        <taxon>Christensenellales</taxon>
        <taxon>Christensenellaceae</taxon>
        <taxon>Gehongia</taxon>
    </lineage>
</organism>
<protein>
    <submittedName>
        <fullName evidence="3">GNAT family N-acetyltransferase</fullName>
    </submittedName>
</protein>
<dbReference type="AlphaFoldDB" id="A0A926D4C7"/>
<gene>
    <name evidence="3" type="ORF">H8696_02320</name>
</gene>
<dbReference type="EMBL" id="JACRSR010000001">
    <property type="protein sequence ID" value="MBC8530684.1"/>
    <property type="molecule type" value="Genomic_DNA"/>
</dbReference>
<evidence type="ECO:0000259" key="2">
    <source>
        <dbReference type="PROSITE" id="PS51186"/>
    </source>
</evidence>
<dbReference type="RefSeq" id="WP_249314656.1">
    <property type="nucleotide sequence ID" value="NZ_JACRSR010000001.1"/>
</dbReference>
<evidence type="ECO:0000313" key="4">
    <source>
        <dbReference type="Proteomes" id="UP000623172"/>
    </source>
</evidence>
<evidence type="ECO:0000313" key="3">
    <source>
        <dbReference type="EMBL" id="MBC8530684.1"/>
    </source>
</evidence>
<evidence type="ECO:0000256" key="1">
    <source>
        <dbReference type="SAM" id="Phobius"/>
    </source>
</evidence>
<dbReference type="InterPro" id="IPR000182">
    <property type="entry name" value="GNAT_dom"/>
</dbReference>
<dbReference type="Gene3D" id="3.40.630.30">
    <property type="match status" value="1"/>
</dbReference>
<dbReference type="CDD" id="cd04301">
    <property type="entry name" value="NAT_SF"/>
    <property type="match status" value="1"/>
</dbReference>
<feature type="domain" description="N-acetyltransferase" evidence="2">
    <location>
        <begin position="52"/>
        <end position="199"/>
    </location>
</feature>
<name>A0A926D4C7_9FIRM</name>
<reference evidence="3" key="1">
    <citation type="submission" date="2020-08" db="EMBL/GenBank/DDBJ databases">
        <title>Genome public.</title>
        <authorList>
            <person name="Liu C."/>
            <person name="Sun Q."/>
        </authorList>
    </citation>
    <scope>NUCLEOTIDE SEQUENCE</scope>
    <source>
        <strain evidence="3">NSJ-53</strain>
    </source>
</reference>
<proteinExistence type="predicted"/>
<sequence length="201" mass="23178">MNCDIYRKAYLDDLAGVVQRTWHFEKDLDGPKDPLLLSRYYIKSCLIGSVHQDVVVEKGRAVGVLFGSDERRGRLGRALQFGWLGAGFFIQVLLGRLGGRRAAFRLIRDMGWMSRAGEAVEGYDSEVNLFILDAETRGRGYGRALMDRYLAFCRRRGMKRVFLWTTPDCTYSFYDRYGFQRIRTVQKDGKTALMIYAIEIQ</sequence>
<dbReference type="Pfam" id="PF00583">
    <property type="entry name" value="Acetyltransf_1"/>
    <property type="match status" value="1"/>
</dbReference>
<keyword evidence="1" id="KW-1133">Transmembrane helix</keyword>
<keyword evidence="1" id="KW-0812">Transmembrane</keyword>
<dbReference type="Proteomes" id="UP000623172">
    <property type="component" value="Unassembled WGS sequence"/>
</dbReference>
<dbReference type="InterPro" id="IPR016181">
    <property type="entry name" value="Acyl_CoA_acyltransferase"/>
</dbReference>
<accession>A0A926D4C7</accession>
<keyword evidence="1" id="KW-0472">Membrane</keyword>
<dbReference type="GO" id="GO:0016747">
    <property type="term" value="F:acyltransferase activity, transferring groups other than amino-acyl groups"/>
    <property type="evidence" value="ECO:0007669"/>
    <property type="project" value="InterPro"/>
</dbReference>
<feature type="transmembrane region" description="Helical" evidence="1">
    <location>
        <begin position="78"/>
        <end position="98"/>
    </location>
</feature>
<dbReference type="PROSITE" id="PS51186">
    <property type="entry name" value="GNAT"/>
    <property type="match status" value="1"/>
</dbReference>
<dbReference type="SUPFAM" id="SSF55729">
    <property type="entry name" value="Acyl-CoA N-acyltransferases (Nat)"/>
    <property type="match status" value="1"/>
</dbReference>